<evidence type="ECO:0000256" key="5">
    <source>
        <dbReference type="ARBA" id="ARBA00023239"/>
    </source>
</evidence>
<dbReference type="AlphaFoldDB" id="A0A9P5VK80"/>
<dbReference type="Pfam" id="PF00194">
    <property type="entry name" value="Carb_anhydrase"/>
    <property type="match status" value="2"/>
</dbReference>
<evidence type="ECO:0000259" key="9">
    <source>
        <dbReference type="PROSITE" id="PS51144"/>
    </source>
</evidence>
<dbReference type="EMBL" id="JAAAUY010000529">
    <property type="protein sequence ID" value="KAF9328815.1"/>
    <property type="molecule type" value="Genomic_DNA"/>
</dbReference>
<keyword evidence="3" id="KW-0479">Metal-binding</keyword>
<organism evidence="10 11">
    <name type="scientific">Podila minutissima</name>
    <dbReference type="NCBI Taxonomy" id="64525"/>
    <lineage>
        <taxon>Eukaryota</taxon>
        <taxon>Fungi</taxon>
        <taxon>Fungi incertae sedis</taxon>
        <taxon>Mucoromycota</taxon>
        <taxon>Mortierellomycotina</taxon>
        <taxon>Mortierellomycetes</taxon>
        <taxon>Mortierellales</taxon>
        <taxon>Mortierellaceae</taxon>
        <taxon>Podila</taxon>
    </lineage>
</organism>
<dbReference type="InterPro" id="IPR041891">
    <property type="entry name" value="Alpha_CA_prokaryot-like"/>
</dbReference>
<comment type="similarity">
    <text evidence="1">Belongs to the alpha-carbonic anhydrase family.</text>
</comment>
<reference evidence="10" key="1">
    <citation type="journal article" date="2020" name="Fungal Divers.">
        <title>Resolving the Mortierellaceae phylogeny through synthesis of multi-gene phylogenetics and phylogenomics.</title>
        <authorList>
            <person name="Vandepol N."/>
            <person name="Liber J."/>
            <person name="Desiro A."/>
            <person name="Na H."/>
            <person name="Kennedy M."/>
            <person name="Barry K."/>
            <person name="Grigoriev I.V."/>
            <person name="Miller A.N."/>
            <person name="O'Donnell K."/>
            <person name="Stajich J.E."/>
            <person name="Bonito G."/>
        </authorList>
    </citation>
    <scope>NUCLEOTIDE SEQUENCE</scope>
    <source>
        <strain evidence="10">NVP1</strain>
    </source>
</reference>
<keyword evidence="4" id="KW-0862">Zinc</keyword>
<evidence type="ECO:0000256" key="1">
    <source>
        <dbReference type="ARBA" id="ARBA00010718"/>
    </source>
</evidence>
<dbReference type="InterPro" id="IPR036398">
    <property type="entry name" value="CA_dom_sf"/>
</dbReference>
<protein>
    <recommendedName>
        <fullName evidence="2">carbonic anhydrase</fullName>
        <ecNumber evidence="2">4.2.1.1</ecNumber>
    </recommendedName>
</protein>
<dbReference type="GO" id="GO:0004089">
    <property type="term" value="F:carbonate dehydratase activity"/>
    <property type="evidence" value="ECO:0007669"/>
    <property type="project" value="UniProtKB-EC"/>
</dbReference>
<feature type="signal peptide" evidence="8">
    <location>
        <begin position="1"/>
        <end position="19"/>
    </location>
</feature>
<evidence type="ECO:0000256" key="4">
    <source>
        <dbReference type="ARBA" id="ARBA00022833"/>
    </source>
</evidence>
<evidence type="ECO:0000313" key="11">
    <source>
        <dbReference type="Proteomes" id="UP000696485"/>
    </source>
</evidence>
<dbReference type="GO" id="GO:0008270">
    <property type="term" value="F:zinc ion binding"/>
    <property type="evidence" value="ECO:0007669"/>
    <property type="project" value="InterPro"/>
</dbReference>
<evidence type="ECO:0000256" key="3">
    <source>
        <dbReference type="ARBA" id="ARBA00022723"/>
    </source>
</evidence>
<dbReference type="InterPro" id="IPR023561">
    <property type="entry name" value="Carbonic_anhydrase_a-class"/>
</dbReference>
<dbReference type="PANTHER" id="PTHR18952">
    <property type="entry name" value="CARBONIC ANHYDRASE"/>
    <property type="match status" value="1"/>
</dbReference>
<dbReference type="Proteomes" id="UP000696485">
    <property type="component" value="Unassembled WGS sequence"/>
</dbReference>
<gene>
    <name evidence="10" type="ORF">BG006_008047</name>
</gene>
<dbReference type="InterPro" id="IPR001148">
    <property type="entry name" value="CA_dom"/>
</dbReference>
<feature type="chain" id="PRO_5040429672" description="carbonic anhydrase" evidence="8">
    <location>
        <begin position="20"/>
        <end position="382"/>
    </location>
</feature>
<feature type="compositionally biased region" description="Basic and acidic residues" evidence="7">
    <location>
        <begin position="227"/>
        <end position="241"/>
    </location>
</feature>
<keyword evidence="11" id="KW-1185">Reference proteome</keyword>
<dbReference type="PANTHER" id="PTHR18952:SF265">
    <property type="entry name" value="CARBONIC ANHYDRASE"/>
    <property type="match status" value="1"/>
</dbReference>
<dbReference type="EC" id="4.2.1.1" evidence="2"/>
<feature type="domain" description="Alpha-carbonic anhydrase" evidence="9">
    <location>
        <begin position="30"/>
        <end position="382"/>
    </location>
</feature>
<dbReference type="PROSITE" id="PS51257">
    <property type="entry name" value="PROKAR_LIPOPROTEIN"/>
    <property type="match status" value="1"/>
</dbReference>
<keyword evidence="8" id="KW-0732">Signal</keyword>
<evidence type="ECO:0000256" key="2">
    <source>
        <dbReference type="ARBA" id="ARBA00012925"/>
    </source>
</evidence>
<keyword evidence="5" id="KW-0456">Lyase</keyword>
<accession>A0A9P5VK80</accession>
<evidence type="ECO:0000256" key="6">
    <source>
        <dbReference type="ARBA" id="ARBA00048348"/>
    </source>
</evidence>
<dbReference type="SUPFAM" id="SSF51069">
    <property type="entry name" value="Carbonic anhydrase"/>
    <property type="match status" value="1"/>
</dbReference>
<evidence type="ECO:0000256" key="7">
    <source>
        <dbReference type="SAM" id="MobiDB-lite"/>
    </source>
</evidence>
<dbReference type="Gene3D" id="3.10.200.10">
    <property type="entry name" value="Alpha carbonic anhydrase"/>
    <property type="match status" value="2"/>
</dbReference>
<comment type="caution">
    <text evidence="10">The sequence shown here is derived from an EMBL/GenBank/DDBJ whole genome shotgun (WGS) entry which is preliminary data.</text>
</comment>
<evidence type="ECO:0000313" key="10">
    <source>
        <dbReference type="EMBL" id="KAF9328815.1"/>
    </source>
</evidence>
<evidence type="ECO:0000256" key="8">
    <source>
        <dbReference type="SAM" id="SignalP"/>
    </source>
</evidence>
<feature type="compositionally biased region" description="Acidic residues" evidence="7">
    <location>
        <begin position="201"/>
        <end position="226"/>
    </location>
</feature>
<dbReference type="SMART" id="SM01057">
    <property type="entry name" value="Carb_anhydrase"/>
    <property type="match status" value="1"/>
</dbReference>
<sequence length="382" mass="42798">MKLVLTAIATLLLVSACDSCRLAKRHIPTIHWDYGADHSGPSHWSILDPAYVICSDTMNQSPIDFNPHTIGPIATCANADLAMDYKPLQNTVAHWNGHTVEVDWTPSRGMHNNSITLKGKKYNLVQFHFHTPSEHRVNNRHADAELHLVHRSPEDQAVAVVGVLLEVVAQNVRLFDFVKVLHDKVNVPCAGVHGEEVAVDKEEDDGDEDGEEAEEEKDAEDEDEDKEGVFETQHMESYEDRYVDENQDNDTNIDDDALGVDPVPLVNPDSYFENFNNDGHSKNDLCHGRAPTSEGAVKIDVPLKVVNFAPLLRVLDKFTDRWVYQGSLTTPPCSEHVSWNVMQKTFPIGIQQLKALVALQGFNARGIMENRIPKEEDREGPM</sequence>
<name>A0A9P5VK80_9FUNG</name>
<proteinExistence type="inferred from homology"/>
<dbReference type="CDD" id="cd03124">
    <property type="entry name" value="alpha_CA_prokaryotic_like"/>
    <property type="match status" value="1"/>
</dbReference>
<dbReference type="PROSITE" id="PS51144">
    <property type="entry name" value="ALPHA_CA_2"/>
    <property type="match status" value="1"/>
</dbReference>
<feature type="region of interest" description="Disordered" evidence="7">
    <location>
        <begin position="195"/>
        <end position="241"/>
    </location>
</feature>
<comment type="catalytic activity">
    <reaction evidence="6">
        <text>hydrogencarbonate + H(+) = CO2 + H2O</text>
        <dbReference type="Rhea" id="RHEA:10748"/>
        <dbReference type="ChEBI" id="CHEBI:15377"/>
        <dbReference type="ChEBI" id="CHEBI:15378"/>
        <dbReference type="ChEBI" id="CHEBI:16526"/>
        <dbReference type="ChEBI" id="CHEBI:17544"/>
        <dbReference type="EC" id="4.2.1.1"/>
    </reaction>
</comment>